<feature type="transmembrane region" description="Helical" evidence="1">
    <location>
        <begin position="101"/>
        <end position="127"/>
    </location>
</feature>
<sequence length="166" mass="18913">MTTEVTQVNEDNVFQAPQAELTNNSTDKPILEFPRFSAWWVALLAIFTFGIYTFFWLYNRSVKANAYSKQRKAVLPAVYAVIGSTLVMWFGPFLIANEETMSIVTILTYLVYIPAWLVAIFSLRGAVRDVINQSSDHEVHLGGVMTFFFSSIYIQYKINEAIDTQS</sequence>
<organism evidence="3 4">
    <name type="scientific">Thalassotalea litorea</name>
    <dbReference type="NCBI Taxonomy" id="2020715"/>
    <lineage>
        <taxon>Bacteria</taxon>
        <taxon>Pseudomonadati</taxon>
        <taxon>Pseudomonadota</taxon>
        <taxon>Gammaproteobacteria</taxon>
        <taxon>Alteromonadales</taxon>
        <taxon>Colwelliaceae</taxon>
        <taxon>Thalassotalea</taxon>
    </lineage>
</organism>
<dbReference type="EMBL" id="VCBC01000003">
    <property type="protein sequence ID" value="TLU67224.1"/>
    <property type="molecule type" value="Genomic_DNA"/>
</dbReference>
<dbReference type="AlphaFoldDB" id="A0A5R9INV4"/>
<feature type="transmembrane region" description="Helical" evidence="1">
    <location>
        <begin position="77"/>
        <end position="95"/>
    </location>
</feature>
<dbReference type="Proteomes" id="UP000307790">
    <property type="component" value="Unassembled WGS sequence"/>
</dbReference>
<name>A0A5R9INV4_9GAMM</name>
<reference evidence="3 4" key="1">
    <citation type="submission" date="2019-05" db="EMBL/GenBank/DDBJ databases">
        <title>Genome sequences of Thalassotalea litorea 1K03283.</title>
        <authorList>
            <person name="Zhang D."/>
        </authorList>
    </citation>
    <scope>NUCLEOTIDE SEQUENCE [LARGE SCALE GENOMIC DNA]</scope>
    <source>
        <strain evidence="3 4">MCCC 1K03283</strain>
    </source>
</reference>
<keyword evidence="1" id="KW-1133">Transmembrane helix</keyword>
<evidence type="ECO:0000259" key="2">
    <source>
        <dbReference type="Pfam" id="PF14018"/>
    </source>
</evidence>
<proteinExistence type="predicted"/>
<evidence type="ECO:0000313" key="4">
    <source>
        <dbReference type="Proteomes" id="UP000307790"/>
    </source>
</evidence>
<accession>A0A5R9INV4</accession>
<dbReference type="InterPro" id="IPR025328">
    <property type="entry name" value="DUF4234"/>
</dbReference>
<dbReference type="Pfam" id="PF14018">
    <property type="entry name" value="DUF4234"/>
    <property type="match status" value="1"/>
</dbReference>
<dbReference type="RefSeq" id="WP_138318507.1">
    <property type="nucleotide sequence ID" value="NZ_VCBC01000003.1"/>
</dbReference>
<evidence type="ECO:0000313" key="3">
    <source>
        <dbReference type="EMBL" id="TLU67224.1"/>
    </source>
</evidence>
<keyword evidence="1" id="KW-0812">Transmembrane</keyword>
<evidence type="ECO:0000256" key="1">
    <source>
        <dbReference type="SAM" id="Phobius"/>
    </source>
</evidence>
<comment type="caution">
    <text evidence="3">The sequence shown here is derived from an EMBL/GenBank/DDBJ whole genome shotgun (WGS) entry which is preliminary data.</text>
</comment>
<feature type="transmembrane region" description="Helical" evidence="1">
    <location>
        <begin position="38"/>
        <end position="57"/>
    </location>
</feature>
<keyword evidence="4" id="KW-1185">Reference proteome</keyword>
<gene>
    <name evidence="3" type="ORF">FE810_02780</name>
</gene>
<protein>
    <submittedName>
        <fullName evidence="3">DUF4234 domain-containing protein</fullName>
    </submittedName>
</protein>
<feature type="domain" description="DUF4234" evidence="2">
    <location>
        <begin position="37"/>
        <end position="163"/>
    </location>
</feature>
<dbReference type="OrthoDB" id="7060663at2"/>
<keyword evidence="1" id="KW-0472">Membrane</keyword>